<dbReference type="GO" id="GO:0008270">
    <property type="term" value="F:zinc ion binding"/>
    <property type="evidence" value="ECO:0007669"/>
    <property type="project" value="InterPro"/>
</dbReference>
<dbReference type="InterPro" id="IPR027268">
    <property type="entry name" value="Peptidase_M4/M1_CTD_sf"/>
</dbReference>
<evidence type="ECO:0000313" key="16">
    <source>
        <dbReference type="Proteomes" id="UP001050691"/>
    </source>
</evidence>
<dbReference type="PANTHER" id="PTHR33478:SF1">
    <property type="entry name" value="EXTRACELLULAR METALLOPROTEINASE MEP"/>
    <property type="match status" value="1"/>
</dbReference>
<dbReference type="InterPro" id="IPR001842">
    <property type="entry name" value="Peptidase_M36"/>
</dbReference>
<feature type="binding site" evidence="12">
    <location>
        <position position="551"/>
    </location>
    <ligand>
        <name>Zn(2+)</name>
        <dbReference type="ChEBI" id="CHEBI:29105"/>
        <note>catalytic</note>
    </ligand>
</feature>
<dbReference type="EC" id="3.4.24.-" evidence="13"/>
<dbReference type="Pfam" id="PF07504">
    <property type="entry name" value="FTP"/>
    <property type="match status" value="1"/>
</dbReference>
<dbReference type="GO" id="GO:0005615">
    <property type="term" value="C:extracellular space"/>
    <property type="evidence" value="ECO:0007669"/>
    <property type="project" value="InterPro"/>
</dbReference>
<keyword evidence="10 13" id="KW-0865">Zymogen</keyword>
<feature type="signal peptide" evidence="13">
    <location>
        <begin position="1"/>
        <end position="21"/>
    </location>
</feature>
<evidence type="ECO:0000256" key="11">
    <source>
        <dbReference type="PIRSR" id="PIRSR601842-1"/>
    </source>
</evidence>
<feature type="binding site" evidence="12">
    <location>
        <position position="581"/>
    </location>
    <ligand>
        <name>Zn(2+)</name>
        <dbReference type="ChEBI" id="CHEBI:29105"/>
        <note>catalytic</note>
    </ligand>
</feature>
<dbReference type="SUPFAM" id="SSF55486">
    <property type="entry name" value="Metalloproteases ('zincins'), catalytic domain"/>
    <property type="match status" value="1"/>
</dbReference>
<dbReference type="Pfam" id="PF02128">
    <property type="entry name" value="Peptidase_M36"/>
    <property type="match status" value="2"/>
</dbReference>
<gene>
    <name evidence="15" type="ORF">Clacol_008466</name>
</gene>
<dbReference type="InterPro" id="IPR011096">
    <property type="entry name" value="FTP_domain"/>
</dbReference>
<comment type="caution">
    <text evidence="15">The sequence shown here is derived from an EMBL/GenBank/DDBJ whole genome shotgun (WGS) entry which is preliminary data.</text>
</comment>
<feature type="domain" description="FTP" evidence="14">
    <location>
        <begin position="88"/>
        <end position="132"/>
    </location>
</feature>
<feature type="chain" id="PRO_5043113710" description="Extracellular metalloproteinase" evidence="13">
    <location>
        <begin position="22"/>
        <end position="791"/>
    </location>
</feature>
<keyword evidence="7 13" id="KW-0378">Hydrolase</keyword>
<comment type="subcellular location">
    <subcellularLocation>
        <location evidence="1 13">Secreted</location>
    </subcellularLocation>
</comment>
<dbReference type="InterPro" id="IPR050371">
    <property type="entry name" value="Fungal_virulence_M36"/>
</dbReference>
<dbReference type="GO" id="GO:0004222">
    <property type="term" value="F:metalloendopeptidase activity"/>
    <property type="evidence" value="ECO:0007669"/>
    <property type="project" value="InterPro"/>
</dbReference>
<dbReference type="GO" id="GO:0006508">
    <property type="term" value="P:proteolysis"/>
    <property type="evidence" value="ECO:0007669"/>
    <property type="project" value="UniProtKB-KW"/>
</dbReference>
<keyword evidence="3 13" id="KW-0964">Secreted</keyword>
<keyword evidence="5 12" id="KW-0479">Metal-binding</keyword>
<keyword evidence="16" id="KW-1185">Reference proteome</keyword>
<dbReference type="EMBL" id="BPWL01000009">
    <property type="protein sequence ID" value="GJJ14204.1"/>
    <property type="molecule type" value="Genomic_DNA"/>
</dbReference>
<protein>
    <recommendedName>
        <fullName evidence="13">Extracellular metalloproteinase</fullName>
        <ecNumber evidence="13">3.4.24.-</ecNumber>
    </recommendedName>
    <alternativeName>
        <fullName evidence="13">Fungalysin</fullName>
    </alternativeName>
</protein>
<accession>A0AAV5AHX0</accession>
<evidence type="ECO:0000256" key="2">
    <source>
        <dbReference type="ARBA" id="ARBA00006006"/>
    </source>
</evidence>
<evidence type="ECO:0000256" key="13">
    <source>
        <dbReference type="RuleBase" id="RU364017"/>
    </source>
</evidence>
<comment type="cofactor">
    <cofactor evidence="12">
        <name>Zn(2+)</name>
        <dbReference type="ChEBI" id="CHEBI:29105"/>
    </cofactor>
    <text evidence="12">Binds 1 zinc ion per subunit.</text>
</comment>
<sequence>MHFLRFIAWISVACIPIPAFSQHIFHRKSLSFGPILPHTNFVTSLPHHFVAANQSSTSSDPFSVAHRFLAILLKDLDKAHTSYIIRNDSYTDTRTGTTHIYVKQIVDGFEVTNGLININIKDNKVVSYGDSFFRGHVPIKNVTIASVHQRYCDMISENLEKHRHSSPSESSLDERMLLPQLREIYDANCHFLARNISTASYEPEDPRPAVLMFIIAATPWTSLADKLDFDFDQYLSKISAVSLNASEHRFELKHVPGAIDVIPAHMAYTQVSDGDHNHLKLVWKFEVQMENNWYEVATDALKPSNIISVADWVSDSWSFPGEQQPAKYLVYKWGINDPQEGERSFEKEGIDPQASPLGWHTGNLPLDLANTSSSDIAELYIFFTTVGNNIYAQQNWGGQQAWNNSPRPTPGKSLDFDYPYHWQERLRDRPLQLARSFMNASITQLFYTLNKYHDFLYLYGFDEVSGNFQQINFGRGGRENDAVIADGQDGSSYNNANFLAASLLSVSFFPRTYYVVYVKPPDGKNGVLRMFLWNHGNPYRDGDFDAGIIIHEYTHGLSMRLTGGPANSGCLSYGEASGMGEGWGDWFATTIRSKPGITDYTMAAWADNDHSVGEVWAEMLWVVENKLIKKHGHAEDRFPPKRALDGTMPPNNFYRPVDCGFKDEMVPKHGNTLMVQYVFNLGGFDFRPFNIVFEACYQWHEITTVPPEVELFNRIALYSDIDSCTSFVQARDAIIQADEMLTKGENFCALWEGFAERGLGVKANLFVASPYFSRTEDFTVPDKCKNTAKSI</sequence>
<evidence type="ECO:0000313" key="15">
    <source>
        <dbReference type="EMBL" id="GJJ14204.1"/>
    </source>
</evidence>
<keyword evidence="8 12" id="KW-0862">Zinc</keyword>
<name>A0AAV5AHX0_9AGAM</name>
<dbReference type="PANTHER" id="PTHR33478">
    <property type="entry name" value="EXTRACELLULAR METALLOPROTEINASE MEP"/>
    <property type="match status" value="1"/>
</dbReference>
<dbReference type="CDD" id="cd09596">
    <property type="entry name" value="M36"/>
    <property type="match status" value="1"/>
</dbReference>
<dbReference type="Gene3D" id="3.10.170.10">
    <property type="match status" value="1"/>
</dbReference>
<evidence type="ECO:0000256" key="12">
    <source>
        <dbReference type="PIRSR" id="PIRSR601842-2"/>
    </source>
</evidence>
<evidence type="ECO:0000256" key="3">
    <source>
        <dbReference type="ARBA" id="ARBA00022525"/>
    </source>
</evidence>
<dbReference type="Gene3D" id="1.10.390.10">
    <property type="entry name" value="Neutral Protease Domain 2"/>
    <property type="match status" value="3"/>
</dbReference>
<reference evidence="15" key="1">
    <citation type="submission" date="2021-10" db="EMBL/GenBank/DDBJ databases">
        <title>De novo Genome Assembly of Clathrus columnatus (Basidiomycota, Fungi) Using Illumina and Nanopore Sequence Data.</title>
        <authorList>
            <person name="Ogiso-Tanaka E."/>
            <person name="Itagaki H."/>
            <person name="Hosoya T."/>
            <person name="Hosaka K."/>
        </authorList>
    </citation>
    <scope>NUCLEOTIDE SEQUENCE</scope>
    <source>
        <strain evidence="15">MO-923</strain>
    </source>
</reference>
<comment type="similarity">
    <text evidence="2 13">Belongs to the peptidase M36 family.</text>
</comment>
<evidence type="ECO:0000256" key="9">
    <source>
        <dbReference type="ARBA" id="ARBA00023049"/>
    </source>
</evidence>
<keyword evidence="4 13" id="KW-0645">Protease</keyword>
<evidence type="ECO:0000256" key="1">
    <source>
        <dbReference type="ARBA" id="ARBA00004613"/>
    </source>
</evidence>
<feature type="binding site" evidence="12">
    <location>
        <position position="315"/>
    </location>
    <ligand>
        <name>Zn(2+)</name>
        <dbReference type="ChEBI" id="CHEBI:29105"/>
        <note>catalytic</note>
    </ligand>
</feature>
<dbReference type="Proteomes" id="UP001050691">
    <property type="component" value="Unassembled WGS sequence"/>
</dbReference>
<evidence type="ECO:0000256" key="10">
    <source>
        <dbReference type="ARBA" id="ARBA00023145"/>
    </source>
</evidence>
<evidence type="ECO:0000256" key="8">
    <source>
        <dbReference type="ARBA" id="ARBA00022833"/>
    </source>
</evidence>
<evidence type="ECO:0000256" key="6">
    <source>
        <dbReference type="ARBA" id="ARBA00022729"/>
    </source>
</evidence>
<evidence type="ECO:0000256" key="5">
    <source>
        <dbReference type="ARBA" id="ARBA00022723"/>
    </source>
</evidence>
<evidence type="ECO:0000259" key="14">
    <source>
        <dbReference type="Pfam" id="PF07504"/>
    </source>
</evidence>
<feature type="active site" evidence="11">
    <location>
        <position position="552"/>
    </location>
</feature>
<evidence type="ECO:0000256" key="4">
    <source>
        <dbReference type="ARBA" id="ARBA00022670"/>
    </source>
</evidence>
<dbReference type="AlphaFoldDB" id="A0AAV5AHX0"/>
<evidence type="ECO:0000256" key="7">
    <source>
        <dbReference type="ARBA" id="ARBA00022801"/>
    </source>
</evidence>
<keyword evidence="9 13" id="KW-0482">Metalloprotease</keyword>
<keyword evidence="6 13" id="KW-0732">Signal</keyword>
<proteinExistence type="inferred from homology"/>
<organism evidence="15 16">
    <name type="scientific">Clathrus columnatus</name>
    <dbReference type="NCBI Taxonomy" id="1419009"/>
    <lineage>
        <taxon>Eukaryota</taxon>
        <taxon>Fungi</taxon>
        <taxon>Dikarya</taxon>
        <taxon>Basidiomycota</taxon>
        <taxon>Agaricomycotina</taxon>
        <taxon>Agaricomycetes</taxon>
        <taxon>Phallomycetidae</taxon>
        <taxon>Phallales</taxon>
        <taxon>Clathraceae</taxon>
        <taxon>Clathrus</taxon>
    </lineage>
</organism>
<feature type="binding site" evidence="12">
    <location>
        <position position="555"/>
    </location>
    <ligand>
        <name>Zn(2+)</name>
        <dbReference type="ChEBI" id="CHEBI:29105"/>
        <note>catalytic</note>
    </ligand>
</feature>